<dbReference type="Pfam" id="PF00293">
    <property type="entry name" value="NUDIX"/>
    <property type="match status" value="1"/>
</dbReference>
<sequence length="301" mass="33807">MAEAADISGIVVITGKNCFFNTLDSLDSGHPRELFKLITMSEGLLRRISMLPTQLIGLSSSKDIYNGLTILPEQYAHLTKETFEIGLSKSIEHWSDHSYNGIWFKVNLEDSWLVPILVQNGFIFHHAQPDYLMLTKWLPGTPCTLPKYPFTTVGAGGLVVRSNGDILLIKERKGMYLGWKLPGGVADPGEEIGQAAQREVLEETGITTEFVSLLGFRHATKALFKNTGDIYFVCVMKPKDDLKIGDINPCPHEVGACQWMSRQEIDNLPEKEFHAFNRLILQKYDELMNSGRKPCAPYAWT</sequence>
<dbReference type="WBParaSite" id="jg8474">
    <property type="protein sequence ID" value="jg8474"/>
    <property type="gene ID" value="jg8474"/>
</dbReference>
<dbReference type="Gene3D" id="3.40.630.30">
    <property type="match status" value="1"/>
</dbReference>
<evidence type="ECO:0000313" key="6">
    <source>
        <dbReference type="WBParaSite" id="jg8474"/>
    </source>
</evidence>
<dbReference type="InterPro" id="IPR020476">
    <property type="entry name" value="Nudix_hydrolase"/>
</dbReference>
<evidence type="ECO:0000256" key="3">
    <source>
        <dbReference type="RuleBase" id="RU003476"/>
    </source>
</evidence>
<feature type="domain" description="Nudix hydrolase" evidence="4">
    <location>
        <begin position="150"/>
        <end position="282"/>
    </location>
</feature>
<dbReference type="PANTHER" id="PTHR13994:SF13">
    <property type="entry name" value="FI03680P"/>
    <property type="match status" value="1"/>
</dbReference>
<dbReference type="SUPFAM" id="SSF55811">
    <property type="entry name" value="Nudix"/>
    <property type="match status" value="1"/>
</dbReference>
<keyword evidence="2 3" id="KW-0378">Hydrolase</keyword>
<name>A0A915EPN0_9BILA</name>
<organism evidence="5 6">
    <name type="scientific">Ditylenchus dipsaci</name>
    <dbReference type="NCBI Taxonomy" id="166011"/>
    <lineage>
        <taxon>Eukaryota</taxon>
        <taxon>Metazoa</taxon>
        <taxon>Ecdysozoa</taxon>
        <taxon>Nematoda</taxon>
        <taxon>Chromadorea</taxon>
        <taxon>Rhabditida</taxon>
        <taxon>Tylenchina</taxon>
        <taxon>Tylenchomorpha</taxon>
        <taxon>Sphaerularioidea</taxon>
        <taxon>Anguinidae</taxon>
        <taxon>Anguininae</taxon>
        <taxon>Ditylenchus</taxon>
    </lineage>
</organism>
<dbReference type="InterPro" id="IPR020084">
    <property type="entry name" value="NUDIX_hydrolase_CS"/>
</dbReference>
<dbReference type="PROSITE" id="PS51462">
    <property type="entry name" value="NUDIX"/>
    <property type="match status" value="1"/>
</dbReference>
<dbReference type="InterPro" id="IPR003293">
    <property type="entry name" value="Nudix_hydrolase6-like"/>
</dbReference>
<evidence type="ECO:0000259" key="4">
    <source>
        <dbReference type="PROSITE" id="PS51462"/>
    </source>
</evidence>
<dbReference type="GO" id="GO:0047631">
    <property type="term" value="F:ADP-ribose diphosphatase activity"/>
    <property type="evidence" value="ECO:0007669"/>
    <property type="project" value="TreeGrafter"/>
</dbReference>
<accession>A0A915EPN0</accession>
<protein>
    <submittedName>
        <fullName evidence="6">Nudix hydrolase domain-containing protein</fullName>
    </submittedName>
</protein>
<dbReference type="Gene3D" id="3.90.79.10">
    <property type="entry name" value="Nucleoside Triphosphate Pyrophosphohydrolase"/>
    <property type="match status" value="1"/>
</dbReference>
<evidence type="ECO:0000256" key="2">
    <source>
        <dbReference type="ARBA" id="ARBA00022801"/>
    </source>
</evidence>
<comment type="similarity">
    <text evidence="1 3">Belongs to the Nudix hydrolase family.</text>
</comment>
<proteinExistence type="inferred from homology"/>
<evidence type="ECO:0000313" key="5">
    <source>
        <dbReference type="Proteomes" id="UP000887574"/>
    </source>
</evidence>
<dbReference type="GO" id="GO:0051287">
    <property type="term" value="F:NAD binding"/>
    <property type="evidence" value="ECO:0007669"/>
    <property type="project" value="TreeGrafter"/>
</dbReference>
<dbReference type="PRINTS" id="PR01356">
    <property type="entry name" value="GFGPROTEIN"/>
</dbReference>
<dbReference type="AlphaFoldDB" id="A0A915EPN0"/>
<dbReference type="PROSITE" id="PS00893">
    <property type="entry name" value="NUDIX_BOX"/>
    <property type="match status" value="1"/>
</dbReference>
<dbReference type="PRINTS" id="PR00502">
    <property type="entry name" value="NUDIXFAMILY"/>
</dbReference>
<dbReference type="InterPro" id="IPR040618">
    <property type="entry name" value="Pre-Nudix"/>
</dbReference>
<reference evidence="6" key="1">
    <citation type="submission" date="2022-11" db="UniProtKB">
        <authorList>
            <consortium name="WormBaseParasite"/>
        </authorList>
    </citation>
    <scope>IDENTIFICATION</scope>
</reference>
<dbReference type="Proteomes" id="UP000887574">
    <property type="component" value="Unplaced"/>
</dbReference>
<dbReference type="InterPro" id="IPR000086">
    <property type="entry name" value="NUDIX_hydrolase_dom"/>
</dbReference>
<dbReference type="PANTHER" id="PTHR13994">
    <property type="entry name" value="NUDIX HYDROLASE RELATED"/>
    <property type="match status" value="1"/>
</dbReference>
<dbReference type="InterPro" id="IPR015797">
    <property type="entry name" value="NUDIX_hydrolase-like_dom_sf"/>
</dbReference>
<dbReference type="CDD" id="cd04670">
    <property type="entry name" value="NUDIX_ASFGF2_Nudt6"/>
    <property type="match status" value="1"/>
</dbReference>
<dbReference type="Pfam" id="PF18290">
    <property type="entry name" value="Nudix_hydro"/>
    <property type="match status" value="1"/>
</dbReference>
<keyword evidence="5" id="KW-1185">Reference proteome</keyword>
<dbReference type="GO" id="GO:0035529">
    <property type="term" value="F:NADH pyrophosphatase activity"/>
    <property type="evidence" value="ECO:0007669"/>
    <property type="project" value="TreeGrafter"/>
</dbReference>
<evidence type="ECO:0000256" key="1">
    <source>
        <dbReference type="ARBA" id="ARBA00005582"/>
    </source>
</evidence>